<dbReference type="SUPFAM" id="SSF47473">
    <property type="entry name" value="EF-hand"/>
    <property type="match status" value="1"/>
</dbReference>
<evidence type="ECO:0000313" key="10">
    <source>
        <dbReference type="EMBL" id="CAK9050105.1"/>
    </source>
</evidence>
<evidence type="ECO:0000256" key="3">
    <source>
        <dbReference type="ARBA" id="ARBA00022833"/>
    </source>
</evidence>
<dbReference type="SUPFAM" id="SSF57850">
    <property type="entry name" value="RING/U-box"/>
    <property type="match status" value="1"/>
</dbReference>
<feature type="domain" description="RING-type" evidence="9">
    <location>
        <begin position="207"/>
        <end position="256"/>
    </location>
</feature>
<dbReference type="InterPro" id="IPR018247">
    <property type="entry name" value="EF_Hand_1_Ca_BS"/>
</dbReference>
<evidence type="ECO:0000256" key="4">
    <source>
        <dbReference type="ARBA" id="ARBA00022837"/>
    </source>
</evidence>
<evidence type="ECO:0000259" key="9">
    <source>
        <dbReference type="PROSITE" id="PS50089"/>
    </source>
</evidence>
<dbReference type="InterPro" id="IPR011992">
    <property type="entry name" value="EF-hand-dom_pair"/>
</dbReference>
<evidence type="ECO:0000256" key="5">
    <source>
        <dbReference type="PROSITE-ProRule" id="PRU00175"/>
    </source>
</evidence>
<evidence type="ECO:0000256" key="7">
    <source>
        <dbReference type="SAM" id="Phobius"/>
    </source>
</evidence>
<evidence type="ECO:0000256" key="6">
    <source>
        <dbReference type="SAM" id="MobiDB-lite"/>
    </source>
</evidence>
<keyword evidence="7" id="KW-0472">Membrane</keyword>
<dbReference type="InterPro" id="IPR036869">
    <property type="entry name" value="J_dom_sf"/>
</dbReference>
<dbReference type="InterPro" id="IPR017907">
    <property type="entry name" value="Znf_RING_CS"/>
</dbReference>
<dbReference type="PRINTS" id="PR00625">
    <property type="entry name" value="JDOMAIN"/>
</dbReference>
<dbReference type="PROSITE" id="PS00018">
    <property type="entry name" value="EF_HAND_1"/>
    <property type="match status" value="1"/>
</dbReference>
<keyword evidence="7" id="KW-1133">Transmembrane helix</keyword>
<evidence type="ECO:0000256" key="1">
    <source>
        <dbReference type="ARBA" id="ARBA00022723"/>
    </source>
</evidence>
<sequence length="719" mass="80124">MCALVCLRRGVAEPWGGPDRRELLGELVDRLCGCFEAASPRSPRGSPTRQAVTERWLPLLREASKPGPVRCGCFAEVYARLRRSQGLYIPLLGAILRTTIDQGRHWGEQLCLMLLREAGELPVTGRLPDGRSIVEKALDLGWDAVALMLFDRGASLDSDLAAQARALRAAVEGGHRELAKRLVGQMAEDRDAWARPAAPEAEGLAECPVCFRALCEGGPAVLFDAGGRRVCGHFLCAACATELSLQSAAPRCPVCRQQFQPPPTRPPDPREDPAAWFAFFDEDGSGYLERQLLEKVLPAVVPVDASKLEASLRGSLWSEWDPAGEGRVSRKAFCAERGLLRWLAEHLEELQEEREKGPPPPLEQDREGWFRHWTSPGTNEMGKADVLRAVLKSCGTSSLEASAVAASREWIERCWLLWDRDKSGRISLKDFCADGGLADMMLQQSTLAAAKRVVRRMELEVHDPAALVACCQQLVECSVGIRPEDAVETWPGSACRRLREPSKLMLRRSVGRFCDLYAALGVRPSATHGELRDAYLRLAKQHHPDVTNSSDNGVRFQRVQRAWETLRDPQQRLVYDSSSRFETGSMLRHAAAQRAASAAKKHASKNHWYEELRDAQRARTSQEMKWKEEVFPSTHDERLRMQAQQFEKVMREVKSHPDFGQFVGAGLQMKLLCQLGFILAAMLNLLLWAYVKQQKSVASSTKPPSGMDRALRSIGISLR</sequence>
<name>A0ABP0MJ00_9DINO</name>
<feature type="transmembrane region" description="Helical" evidence="7">
    <location>
        <begin position="675"/>
        <end position="691"/>
    </location>
</feature>
<feature type="domain" description="J" evidence="8">
    <location>
        <begin position="515"/>
        <end position="579"/>
    </location>
</feature>
<dbReference type="Gene3D" id="1.10.287.110">
    <property type="entry name" value="DnaJ domain"/>
    <property type="match status" value="1"/>
</dbReference>
<dbReference type="InterPro" id="IPR052276">
    <property type="entry name" value="Diphthamide-biosynth_chaperone"/>
</dbReference>
<evidence type="ECO:0000259" key="8">
    <source>
        <dbReference type="PROSITE" id="PS50076"/>
    </source>
</evidence>
<dbReference type="PANTHER" id="PTHR44240:SF10">
    <property type="entry name" value="J DOMAIN-CONTAINING PROTEIN"/>
    <property type="match status" value="1"/>
</dbReference>
<protein>
    <submittedName>
        <fullName evidence="10">Chaperone protein DnaJ</fullName>
    </submittedName>
</protein>
<feature type="region of interest" description="Disordered" evidence="6">
    <location>
        <begin position="698"/>
        <end position="719"/>
    </location>
</feature>
<dbReference type="InterPro" id="IPR013083">
    <property type="entry name" value="Znf_RING/FYVE/PHD"/>
</dbReference>
<dbReference type="PANTHER" id="PTHR44240">
    <property type="entry name" value="DNAJ DOMAIN (PROKARYOTIC HEAT SHOCK PROTEIN)-RELATED"/>
    <property type="match status" value="1"/>
</dbReference>
<dbReference type="Pfam" id="PF00226">
    <property type="entry name" value="DnaJ"/>
    <property type="match status" value="1"/>
</dbReference>
<evidence type="ECO:0000256" key="2">
    <source>
        <dbReference type="ARBA" id="ARBA00022771"/>
    </source>
</evidence>
<dbReference type="PROSITE" id="PS50089">
    <property type="entry name" value="ZF_RING_2"/>
    <property type="match status" value="1"/>
</dbReference>
<gene>
    <name evidence="10" type="ORF">SCF082_LOCUS27672</name>
</gene>
<dbReference type="EMBL" id="CAXAMM010021524">
    <property type="protein sequence ID" value="CAK9050105.1"/>
    <property type="molecule type" value="Genomic_DNA"/>
</dbReference>
<keyword evidence="2 5" id="KW-0863">Zinc-finger</keyword>
<organism evidence="10 11">
    <name type="scientific">Durusdinium trenchii</name>
    <dbReference type="NCBI Taxonomy" id="1381693"/>
    <lineage>
        <taxon>Eukaryota</taxon>
        <taxon>Sar</taxon>
        <taxon>Alveolata</taxon>
        <taxon>Dinophyceae</taxon>
        <taxon>Suessiales</taxon>
        <taxon>Symbiodiniaceae</taxon>
        <taxon>Durusdinium</taxon>
    </lineage>
</organism>
<keyword evidence="7" id="KW-0812">Transmembrane</keyword>
<dbReference type="Gene3D" id="3.30.40.10">
    <property type="entry name" value="Zinc/RING finger domain, C3HC4 (zinc finger)"/>
    <property type="match status" value="1"/>
</dbReference>
<dbReference type="InterPro" id="IPR001841">
    <property type="entry name" value="Znf_RING"/>
</dbReference>
<keyword evidence="3" id="KW-0862">Zinc</keyword>
<keyword evidence="1" id="KW-0479">Metal-binding</keyword>
<keyword evidence="11" id="KW-1185">Reference proteome</keyword>
<accession>A0ABP0MJ00</accession>
<reference evidence="10 11" key="1">
    <citation type="submission" date="2024-02" db="EMBL/GenBank/DDBJ databases">
        <authorList>
            <person name="Chen Y."/>
            <person name="Shah S."/>
            <person name="Dougan E. K."/>
            <person name="Thang M."/>
            <person name="Chan C."/>
        </authorList>
    </citation>
    <scope>NUCLEOTIDE SEQUENCE [LARGE SCALE GENOMIC DNA]</scope>
</reference>
<dbReference type="Gene3D" id="1.10.238.10">
    <property type="entry name" value="EF-hand"/>
    <property type="match status" value="1"/>
</dbReference>
<comment type="caution">
    <text evidence="10">The sequence shown here is derived from an EMBL/GenBank/DDBJ whole genome shotgun (WGS) entry which is preliminary data.</text>
</comment>
<evidence type="ECO:0000313" key="11">
    <source>
        <dbReference type="Proteomes" id="UP001642464"/>
    </source>
</evidence>
<dbReference type="SUPFAM" id="SSF46565">
    <property type="entry name" value="Chaperone J-domain"/>
    <property type="match status" value="1"/>
</dbReference>
<dbReference type="PROSITE" id="PS00636">
    <property type="entry name" value="DNAJ_1"/>
    <property type="match status" value="1"/>
</dbReference>
<dbReference type="PROSITE" id="PS50076">
    <property type="entry name" value="DNAJ_2"/>
    <property type="match status" value="1"/>
</dbReference>
<dbReference type="InterPro" id="IPR018253">
    <property type="entry name" value="DnaJ_domain_CS"/>
</dbReference>
<dbReference type="PROSITE" id="PS00518">
    <property type="entry name" value="ZF_RING_1"/>
    <property type="match status" value="1"/>
</dbReference>
<dbReference type="Proteomes" id="UP001642464">
    <property type="component" value="Unassembled WGS sequence"/>
</dbReference>
<keyword evidence="4" id="KW-0106">Calcium</keyword>
<dbReference type="SMART" id="SM00271">
    <property type="entry name" value="DnaJ"/>
    <property type="match status" value="1"/>
</dbReference>
<proteinExistence type="predicted"/>
<dbReference type="InterPro" id="IPR001623">
    <property type="entry name" value="DnaJ_domain"/>
</dbReference>
<dbReference type="CDD" id="cd06257">
    <property type="entry name" value="DnaJ"/>
    <property type="match status" value="1"/>
</dbReference>